<dbReference type="RefSeq" id="WP_038179621.1">
    <property type="nucleotide sequence ID" value="NZ_JBCMHV010000008.1"/>
</dbReference>
<reference evidence="4" key="1">
    <citation type="submission" date="2015-08" db="EMBL/GenBank/DDBJ databases">
        <title>Fjat-10028 dsm 16317.</title>
        <authorList>
            <person name="Liu B."/>
            <person name="Wang J."/>
            <person name="Zhu Y."/>
            <person name="Liu G."/>
            <person name="Chen Q."/>
            <person name="Chen Z."/>
            <person name="Lan J."/>
            <person name="Che J."/>
            <person name="Ge C."/>
            <person name="Shi H."/>
            <person name="Pan Z."/>
            <person name="Liu X."/>
        </authorList>
    </citation>
    <scope>NUCLEOTIDE SEQUENCE [LARGE SCALE GENOMIC DNA]</scope>
    <source>
        <strain evidence="4">DSM 16317</strain>
    </source>
</reference>
<comment type="caution">
    <text evidence="3">The sequence shown here is derived from an EMBL/GenBank/DDBJ whole genome shotgun (WGS) entry which is preliminary data.</text>
</comment>
<evidence type="ECO:0000313" key="3">
    <source>
        <dbReference type="EMBL" id="KOO49556.1"/>
    </source>
</evidence>
<dbReference type="AlphaFoldDB" id="A0A0M0LF32"/>
<dbReference type="Proteomes" id="UP000036867">
    <property type="component" value="Unassembled WGS sequence"/>
</dbReference>
<dbReference type="PIRSF" id="PIRSF029008">
    <property type="entry name" value="MecA"/>
    <property type="match status" value="1"/>
</dbReference>
<gene>
    <name evidence="2" type="primary">mecA</name>
    <name evidence="3" type="ORF">AMD00_14495</name>
</gene>
<dbReference type="NCBIfam" id="NF002644">
    <property type="entry name" value="PRK02315.1-5"/>
    <property type="match status" value="1"/>
</dbReference>
<dbReference type="PATRIC" id="fig|263475.3.peg.4166"/>
<dbReference type="PANTHER" id="PTHR39161:SF2">
    <property type="entry name" value="ADAPTER PROTEIN MECA 2"/>
    <property type="match status" value="1"/>
</dbReference>
<accession>A0A0M0LF32</accession>
<dbReference type="Gene3D" id="3.30.70.1950">
    <property type="match status" value="1"/>
</dbReference>
<dbReference type="PANTHER" id="PTHR39161">
    <property type="entry name" value="ADAPTER PROTEIN MECA"/>
    <property type="match status" value="1"/>
</dbReference>
<dbReference type="OrthoDB" id="2360201at2"/>
<protein>
    <recommendedName>
        <fullName evidence="2">Adapter protein MecA</fullName>
    </recommendedName>
</protein>
<evidence type="ECO:0000313" key="4">
    <source>
        <dbReference type="Proteomes" id="UP000036867"/>
    </source>
</evidence>
<dbReference type="GO" id="GO:0030674">
    <property type="term" value="F:protein-macromolecule adaptor activity"/>
    <property type="evidence" value="ECO:0007669"/>
    <property type="project" value="UniProtKB-UniRule"/>
</dbReference>
<sequence length="223" mass="26583">MDIERINENTLKLFISYHDIEERGFTKDEVWYNREKSEELFWSMMDEINDEEYFEVEGPLWIQVIVQENGLELTITHAKIYKDGQHIEPPFDIEDKQRMMSSAFGGDEPKAHEFDDFEDLVNSTIDEDSDFIFKLQEFDDIIPLAQKIQETSLFHNALYQWEGNYYLHIRFNEEVLHDEAEDIFSVITEFSTDAEVTIHILQEYGKALMEKDCFDTVIKYFVK</sequence>
<dbReference type="InterPro" id="IPR008681">
    <property type="entry name" value="Neg-reg_MecA"/>
</dbReference>
<comment type="domain">
    <text evidence="2">The N-terminal domain probably binds unfolded/aggregated proteins; the C-terminal domain interacts with ClpC.</text>
</comment>
<name>A0A0M0LF32_9BACL</name>
<comment type="function">
    <text evidence="2">Enables the recognition and targeting of unfolded and aggregated proteins to the ClpC protease or to other proteins involved in proteolysis.</text>
</comment>
<dbReference type="InterPro" id="IPR038471">
    <property type="entry name" value="MecA_C_sf"/>
</dbReference>
<proteinExistence type="inferred from homology"/>
<comment type="subunit">
    <text evidence="2">Homodimer.</text>
</comment>
<evidence type="ECO:0000256" key="1">
    <source>
        <dbReference type="ARBA" id="ARBA00005397"/>
    </source>
</evidence>
<comment type="similarity">
    <text evidence="1 2">Belongs to the MecA family.</text>
</comment>
<keyword evidence="4" id="KW-1185">Reference proteome</keyword>
<dbReference type="STRING" id="263475.AMD00_14495"/>
<evidence type="ECO:0000256" key="2">
    <source>
        <dbReference type="HAMAP-Rule" id="MF_01124"/>
    </source>
</evidence>
<dbReference type="HAMAP" id="MF_01124">
    <property type="entry name" value="MecA"/>
    <property type="match status" value="1"/>
</dbReference>
<dbReference type="GeneID" id="301137307"/>
<dbReference type="Pfam" id="PF05389">
    <property type="entry name" value="MecA"/>
    <property type="match status" value="1"/>
</dbReference>
<organism evidence="3 4">
    <name type="scientific">Viridibacillus arvi</name>
    <dbReference type="NCBI Taxonomy" id="263475"/>
    <lineage>
        <taxon>Bacteria</taxon>
        <taxon>Bacillati</taxon>
        <taxon>Bacillota</taxon>
        <taxon>Bacilli</taxon>
        <taxon>Bacillales</taxon>
        <taxon>Caryophanaceae</taxon>
        <taxon>Viridibacillus</taxon>
    </lineage>
</organism>
<dbReference type="EMBL" id="LILB01000005">
    <property type="protein sequence ID" value="KOO49556.1"/>
    <property type="molecule type" value="Genomic_DNA"/>
</dbReference>